<organism evidence="1 2">
    <name type="scientific">Dietzia aurantiaca</name>
    <dbReference type="NCBI Taxonomy" id="983873"/>
    <lineage>
        <taxon>Bacteria</taxon>
        <taxon>Bacillati</taxon>
        <taxon>Actinomycetota</taxon>
        <taxon>Actinomycetes</taxon>
        <taxon>Mycobacteriales</taxon>
        <taxon>Dietziaceae</taxon>
        <taxon>Dietzia</taxon>
    </lineage>
</organism>
<dbReference type="EMBL" id="JBHSHP010000018">
    <property type="protein sequence ID" value="MFC4754380.1"/>
    <property type="molecule type" value="Genomic_DNA"/>
</dbReference>
<evidence type="ECO:0000313" key="1">
    <source>
        <dbReference type="EMBL" id="MFC4754380.1"/>
    </source>
</evidence>
<comment type="caution">
    <text evidence="1">The sequence shown here is derived from an EMBL/GenBank/DDBJ whole genome shotgun (WGS) entry which is preliminary data.</text>
</comment>
<protein>
    <recommendedName>
        <fullName evidence="3">Transcriptional regulator</fullName>
    </recommendedName>
</protein>
<gene>
    <name evidence="1" type="ORF">ACFO7U_06260</name>
</gene>
<dbReference type="RefSeq" id="WP_344992196.1">
    <property type="nucleotide sequence ID" value="NZ_BAABCD010000019.1"/>
</dbReference>
<reference evidence="2" key="1">
    <citation type="journal article" date="2019" name="Int. J. Syst. Evol. Microbiol.">
        <title>The Global Catalogue of Microorganisms (GCM) 10K type strain sequencing project: providing services to taxonomists for standard genome sequencing and annotation.</title>
        <authorList>
            <consortium name="The Broad Institute Genomics Platform"/>
            <consortium name="The Broad Institute Genome Sequencing Center for Infectious Disease"/>
            <person name="Wu L."/>
            <person name="Ma J."/>
        </authorList>
    </citation>
    <scope>NUCLEOTIDE SEQUENCE [LARGE SCALE GENOMIC DNA]</scope>
    <source>
        <strain evidence="2">JCM 11882</strain>
    </source>
</reference>
<name>A0ABV9PQ49_9ACTN</name>
<accession>A0ABV9PQ49</accession>
<sequence length="197" mass="21277">MTGGADFPVLHAVRLGGFSSSAQVGERAMLPGPTAEEALRGLKRQGLVEFVEFAGSGGWVLTEQGRGRDAALHADEMSVPGVRQLVEEAAAEFERVNPRMVRTVTEWQLATPAGRAAARGRTVAELDELYLELDELIVRLVPAVPRYGRYPRQFGAAAARARDGIDDAIAGVGTLSCHTVWAELHQDFVSGLGRERR</sequence>
<evidence type="ECO:0000313" key="2">
    <source>
        <dbReference type="Proteomes" id="UP001595836"/>
    </source>
</evidence>
<proteinExistence type="predicted"/>
<evidence type="ECO:0008006" key="3">
    <source>
        <dbReference type="Google" id="ProtNLM"/>
    </source>
</evidence>
<dbReference type="Proteomes" id="UP001595836">
    <property type="component" value="Unassembled WGS sequence"/>
</dbReference>
<keyword evidence="2" id="KW-1185">Reference proteome</keyword>